<accession>A0ABW1SAB6</accession>
<keyword evidence="1" id="KW-1133">Transmembrane helix</keyword>
<comment type="caution">
    <text evidence="2">The sequence shown here is derived from an EMBL/GenBank/DDBJ whole genome shotgun (WGS) entry which is preliminary data.</text>
</comment>
<keyword evidence="1" id="KW-0472">Membrane</keyword>
<keyword evidence="3" id="KW-1185">Reference proteome</keyword>
<evidence type="ECO:0000313" key="2">
    <source>
        <dbReference type="EMBL" id="MFC6198202.1"/>
    </source>
</evidence>
<evidence type="ECO:0000313" key="3">
    <source>
        <dbReference type="Proteomes" id="UP001596303"/>
    </source>
</evidence>
<reference evidence="3" key="1">
    <citation type="journal article" date="2019" name="Int. J. Syst. Evol. Microbiol.">
        <title>The Global Catalogue of Microorganisms (GCM) 10K type strain sequencing project: providing services to taxonomists for standard genome sequencing and annotation.</title>
        <authorList>
            <consortium name="The Broad Institute Genomics Platform"/>
            <consortium name="The Broad Institute Genome Sequencing Center for Infectious Disease"/>
            <person name="Wu L."/>
            <person name="Ma J."/>
        </authorList>
    </citation>
    <scope>NUCLEOTIDE SEQUENCE [LARGE SCALE GENOMIC DNA]</scope>
    <source>
        <strain evidence="3">CGMCC-1.15741</strain>
    </source>
</reference>
<protein>
    <recommendedName>
        <fullName evidence="4">DUF308 domain-containing protein</fullName>
    </recommendedName>
</protein>
<organism evidence="2 3">
    <name type="scientific">Ponticaulis profundi</name>
    <dbReference type="NCBI Taxonomy" id="2665222"/>
    <lineage>
        <taxon>Bacteria</taxon>
        <taxon>Pseudomonadati</taxon>
        <taxon>Pseudomonadota</taxon>
        <taxon>Alphaproteobacteria</taxon>
        <taxon>Hyphomonadales</taxon>
        <taxon>Hyphomonadaceae</taxon>
        <taxon>Ponticaulis</taxon>
    </lineage>
</organism>
<keyword evidence="1" id="KW-0812">Transmembrane</keyword>
<feature type="transmembrane region" description="Helical" evidence="1">
    <location>
        <begin position="130"/>
        <end position="152"/>
    </location>
</feature>
<feature type="transmembrane region" description="Helical" evidence="1">
    <location>
        <begin position="63"/>
        <end position="86"/>
    </location>
</feature>
<feature type="transmembrane region" description="Helical" evidence="1">
    <location>
        <begin position="31"/>
        <end position="51"/>
    </location>
</feature>
<sequence length="154" mass="16664">MLSWPSVIWRIIAGAFLMSAIMMIIPVNSRVLGIVPIRMLVAGLGVLIFLFNGLQYRHQERRLALNLSLAAIAGLLFGVCAWLPAMPALSDWFILAMSLALLLTALISGTRPKRSASPILSWSNLKLVGFFTLLLLATTGAPFILAGLSRAFDG</sequence>
<name>A0ABW1SAB6_9PROT</name>
<gene>
    <name evidence="2" type="ORF">ACFQDM_08935</name>
</gene>
<evidence type="ECO:0000256" key="1">
    <source>
        <dbReference type="SAM" id="Phobius"/>
    </source>
</evidence>
<feature type="transmembrane region" description="Helical" evidence="1">
    <location>
        <begin position="7"/>
        <end position="25"/>
    </location>
</feature>
<dbReference type="EMBL" id="JBHSSW010000009">
    <property type="protein sequence ID" value="MFC6198202.1"/>
    <property type="molecule type" value="Genomic_DNA"/>
</dbReference>
<feature type="transmembrane region" description="Helical" evidence="1">
    <location>
        <begin position="92"/>
        <end position="109"/>
    </location>
</feature>
<dbReference type="Proteomes" id="UP001596303">
    <property type="component" value="Unassembled WGS sequence"/>
</dbReference>
<proteinExistence type="predicted"/>
<evidence type="ECO:0008006" key="4">
    <source>
        <dbReference type="Google" id="ProtNLM"/>
    </source>
</evidence>